<sequence length="57" mass="6739">MFAECCYNIISGSCHPFSSLVLFIWCFCFFHLFKCARLPISHFRHSLRVCFDFVLVV</sequence>
<keyword evidence="2" id="KW-1185">Reference proteome</keyword>
<dbReference type="Proteomes" id="UP000036681">
    <property type="component" value="Unplaced"/>
</dbReference>
<dbReference type="WBParaSite" id="ALUE_0000290301-mRNA-1">
    <property type="protein sequence ID" value="ALUE_0000290301-mRNA-1"/>
    <property type="gene ID" value="ALUE_0000290301"/>
</dbReference>
<keyword evidence="1" id="KW-0472">Membrane</keyword>
<protein>
    <submittedName>
        <fullName evidence="3">Ovule protein</fullName>
    </submittedName>
</protein>
<name>A0A0M3HMU4_ASCLU</name>
<proteinExistence type="predicted"/>
<keyword evidence="1" id="KW-0812">Transmembrane</keyword>
<reference evidence="3" key="1">
    <citation type="submission" date="2017-02" db="UniProtKB">
        <authorList>
            <consortium name="WormBaseParasite"/>
        </authorList>
    </citation>
    <scope>IDENTIFICATION</scope>
</reference>
<feature type="transmembrane region" description="Helical" evidence="1">
    <location>
        <begin position="17"/>
        <end position="36"/>
    </location>
</feature>
<keyword evidence="1" id="KW-1133">Transmembrane helix</keyword>
<evidence type="ECO:0000256" key="1">
    <source>
        <dbReference type="SAM" id="Phobius"/>
    </source>
</evidence>
<evidence type="ECO:0000313" key="2">
    <source>
        <dbReference type="Proteomes" id="UP000036681"/>
    </source>
</evidence>
<accession>A0A0M3HMU4</accession>
<dbReference type="AlphaFoldDB" id="A0A0M3HMU4"/>
<organism evidence="2 3">
    <name type="scientific">Ascaris lumbricoides</name>
    <name type="common">Giant roundworm</name>
    <dbReference type="NCBI Taxonomy" id="6252"/>
    <lineage>
        <taxon>Eukaryota</taxon>
        <taxon>Metazoa</taxon>
        <taxon>Ecdysozoa</taxon>
        <taxon>Nematoda</taxon>
        <taxon>Chromadorea</taxon>
        <taxon>Rhabditida</taxon>
        <taxon>Spirurina</taxon>
        <taxon>Ascaridomorpha</taxon>
        <taxon>Ascaridoidea</taxon>
        <taxon>Ascarididae</taxon>
        <taxon>Ascaris</taxon>
    </lineage>
</organism>
<evidence type="ECO:0000313" key="3">
    <source>
        <dbReference type="WBParaSite" id="ALUE_0000290301-mRNA-1"/>
    </source>
</evidence>